<feature type="compositionally biased region" description="Basic and acidic residues" evidence="1">
    <location>
        <begin position="120"/>
        <end position="135"/>
    </location>
</feature>
<dbReference type="EMBL" id="FMCT01000012">
    <property type="protein sequence ID" value="SCF42817.1"/>
    <property type="molecule type" value="Genomic_DNA"/>
</dbReference>
<reference evidence="3" key="1">
    <citation type="submission" date="2016-06" db="EMBL/GenBank/DDBJ databases">
        <authorList>
            <person name="Varghese N."/>
            <person name="Submissions Spin"/>
        </authorList>
    </citation>
    <scope>NUCLEOTIDE SEQUENCE [LARGE SCALE GENOMIC DNA]</scope>
    <source>
        <strain evidence="3">DSM 43168</strain>
    </source>
</reference>
<protein>
    <recommendedName>
        <fullName evidence="4">Helix-turn-helix domain-containing protein</fullName>
    </recommendedName>
</protein>
<dbReference type="RefSeq" id="WP_141723947.1">
    <property type="nucleotide sequence ID" value="NZ_FMCT01000012.1"/>
</dbReference>
<keyword evidence="3" id="KW-1185">Reference proteome</keyword>
<proteinExistence type="predicted"/>
<organism evidence="2 3">
    <name type="scientific">Micromonospora carbonacea</name>
    <dbReference type="NCBI Taxonomy" id="47853"/>
    <lineage>
        <taxon>Bacteria</taxon>
        <taxon>Bacillati</taxon>
        <taxon>Actinomycetota</taxon>
        <taxon>Actinomycetes</taxon>
        <taxon>Micromonosporales</taxon>
        <taxon>Micromonosporaceae</taxon>
        <taxon>Micromonospora</taxon>
    </lineage>
</organism>
<accession>A0A1C5AC68</accession>
<feature type="region of interest" description="Disordered" evidence="1">
    <location>
        <begin position="115"/>
        <end position="135"/>
    </location>
</feature>
<sequence length="135" mass="15198">MNPELDQQPGRNRWPHPGDNPLVRARKVAQMYRARLRALNPTACDDADATAQQFGETWVIPRVVTAEDDDLLDPADAADFLCTSTANIRRLRLAGRLNGHDTGAGWKYRVGDLRNLQNGRPRDRNRQAEDTHANT</sequence>
<feature type="region of interest" description="Disordered" evidence="1">
    <location>
        <begin position="1"/>
        <end position="21"/>
    </location>
</feature>
<evidence type="ECO:0008006" key="4">
    <source>
        <dbReference type="Google" id="ProtNLM"/>
    </source>
</evidence>
<evidence type="ECO:0000313" key="3">
    <source>
        <dbReference type="Proteomes" id="UP000183585"/>
    </source>
</evidence>
<evidence type="ECO:0000313" key="2">
    <source>
        <dbReference type="EMBL" id="SCF42817.1"/>
    </source>
</evidence>
<dbReference type="AlphaFoldDB" id="A0A1C5AC68"/>
<dbReference type="Proteomes" id="UP000183585">
    <property type="component" value="Unassembled WGS sequence"/>
</dbReference>
<gene>
    <name evidence="2" type="ORF">GA0070563_112135</name>
</gene>
<name>A0A1C5AC68_9ACTN</name>
<evidence type="ECO:0000256" key="1">
    <source>
        <dbReference type="SAM" id="MobiDB-lite"/>
    </source>
</evidence>